<evidence type="ECO:0000256" key="1">
    <source>
        <dbReference type="SAM" id="Phobius"/>
    </source>
</evidence>
<dbReference type="EMBL" id="JAHLQO010000001">
    <property type="protein sequence ID" value="MBU5668317.1"/>
    <property type="molecule type" value="Genomic_DNA"/>
</dbReference>
<evidence type="ECO:0000313" key="3">
    <source>
        <dbReference type="Proteomes" id="UP000783742"/>
    </source>
</evidence>
<reference evidence="2 3" key="1">
    <citation type="submission" date="2021-06" db="EMBL/GenBank/DDBJ databases">
        <authorList>
            <person name="Sun Q."/>
            <person name="Li D."/>
        </authorList>
    </citation>
    <scope>NUCLEOTIDE SEQUENCE [LARGE SCALE GENOMIC DNA]</scope>
    <source>
        <strain evidence="2 3">MSJ-1</strain>
    </source>
</reference>
<proteinExistence type="predicted"/>
<evidence type="ECO:0000313" key="2">
    <source>
        <dbReference type="EMBL" id="MBU5668317.1"/>
    </source>
</evidence>
<accession>A0ABS6FDR8</accession>
<organism evidence="2 3">
    <name type="scientific">Peptoniphilus ovalis</name>
    <dbReference type="NCBI Taxonomy" id="2841503"/>
    <lineage>
        <taxon>Bacteria</taxon>
        <taxon>Bacillati</taxon>
        <taxon>Bacillota</taxon>
        <taxon>Tissierellia</taxon>
        <taxon>Tissierellales</taxon>
        <taxon>Peptoniphilaceae</taxon>
        <taxon>Peptoniphilus</taxon>
    </lineage>
</organism>
<comment type="caution">
    <text evidence="2">The sequence shown here is derived from an EMBL/GenBank/DDBJ whole genome shotgun (WGS) entry which is preliminary data.</text>
</comment>
<gene>
    <name evidence="2" type="ORF">KQI68_00535</name>
</gene>
<keyword evidence="1" id="KW-1133">Transmembrane helix</keyword>
<sequence>MNNFDKKLKNELNKIAEDTYPSDFVKNKIDLKIENMKKGEHKMKKNKLAIVACAALVLSIGVYATGKITGTISSSSSNYNYTEYIDVEKAENKAGFDAEIPENLGDYKFDGITMVKMADLDEKNNEINKRKAIDVAYKNESDKEITLHIDRIFDNQEPLSKEPHMEMRNINGINFYYTRLESLFLSNGAELTDVEKERMEKDPFFNVGYGDIDGEREKNFSKHILFEKDGLKYSLMTDDSMDVNEYFDIASSIIK</sequence>
<feature type="transmembrane region" description="Helical" evidence="1">
    <location>
        <begin position="48"/>
        <end position="66"/>
    </location>
</feature>
<dbReference type="RefSeq" id="WP_216547986.1">
    <property type="nucleotide sequence ID" value="NZ_JAHLQO010000001.1"/>
</dbReference>
<keyword evidence="1" id="KW-0812">Transmembrane</keyword>
<keyword evidence="1" id="KW-0472">Membrane</keyword>
<evidence type="ECO:0008006" key="4">
    <source>
        <dbReference type="Google" id="ProtNLM"/>
    </source>
</evidence>
<dbReference type="Proteomes" id="UP000783742">
    <property type="component" value="Unassembled WGS sequence"/>
</dbReference>
<protein>
    <recommendedName>
        <fullName evidence="4">DUF4367 domain-containing protein</fullName>
    </recommendedName>
</protein>
<keyword evidence="3" id="KW-1185">Reference proteome</keyword>
<name>A0ABS6FDR8_9FIRM</name>